<proteinExistence type="predicted"/>
<reference evidence="2" key="1">
    <citation type="submission" date="2023-02" db="EMBL/GenBank/DDBJ databases">
        <title>Genome of toxic invasive species Heracleum sosnowskyi carries increased number of genes despite the absence of recent whole-genome duplications.</title>
        <authorList>
            <person name="Schelkunov M."/>
            <person name="Shtratnikova V."/>
            <person name="Makarenko M."/>
            <person name="Klepikova A."/>
            <person name="Omelchenko D."/>
            <person name="Novikova G."/>
            <person name="Obukhova E."/>
            <person name="Bogdanov V."/>
            <person name="Penin A."/>
            <person name="Logacheva M."/>
        </authorList>
    </citation>
    <scope>NUCLEOTIDE SEQUENCE</scope>
    <source>
        <strain evidence="2">Hsosn_3</strain>
        <tissue evidence="2">Leaf</tissue>
    </source>
</reference>
<keyword evidence="1" id="KW-1133">Transmembrane helix</keyword>
<dbReference type="EMBL" id="JAUIZM010000008">
    <property type="protein sequence ID" value="KAK1368358.1"/>
    <property type="molecule type" value="Genomic_DNA"/>
</dbReference>
<comment type="caution">
    <text evidence="2">The sequence shown here is derived from an EMBL/GenBank/DDBJ whole genome shotgun (WGS) entry which is preliminary data.</text>
</comment>
<accession>A0AAD8MDL2</accession>
<name>A0AAD8MDL2_9APIA</name>
<evidence type="ECO:0000313" key="3">
    <source>
        <dbReference type="Proteomes" id="UP001237642"/>
    </source>
</evidence>
<keyword evidence="1" id="KW-0472">Membrane</keyword>
<reference evidence="2" key="2">
    <citation type="submission" date="2023-05" db="EMBL/GenBank/DDBJ databases">
        <authorList>
            <person name="Schelkunov M.I."/>
        </authorList>
    </citation>
    <scope>NUCLEOTIDE SEQUENCE</scope>
    <source>
        <strain evidence="2">Hsosn_3</strain>
        <tissue evidence="2">Leaf</tissue>
    </source>
</reference>
<sequence>MRVIAPISTYTRQETFMRDLFYFKSEDIAHTTCFALVLLRVKSGGLDMDYNVVYVALVQHEVLIFCEFSWVIPLCIACVILLTQGKRYKASMLVPDTRDSWYDVLTPPRSRSTPTGVGIIETDAIIPI</sequence>
<evidence type="ECO:0000256" key="1">
    <source>
        <dbReference type="SAM" id="Phobius"/>
    </source>
</evidence>
<feature type="transmembrane region" description="Helical" evidence="1">
    <location>
        <begin position="21"/>
        <end position="42"/>
    </location>
</feature>
<feature type="transmembrane region" description="Helical" evidence="1">
    <location>
        <begin position="62"/>
        <end position="82"/>
    </location>
</feature>
<evidence type="ECO:0000313" key="2">
    <source>
        <dbReference type="EMBL" id="KAK1368358.1"/>
    </source>
</evidence>
<protein>
    <submittedName>
        <fullName evidence="2">Uncharacterized protein</fullName>
    </submittedName>
</protein>
<gene>
    <name evidence="2" type="ORF">POM88_034450</name>
</gene>
<dbReference type="Proteomes" id="UP001237642">
    <property type="component" value="Unassembled WGS sequence"/>
</dbReference>
<keyword evidence="3" id="KW-1185">Reference proteome</keyword>
<dbReference type="AlphaFoldDB" id="A0AAD8MDL2"/>
<keyword evidence="1" id="KW-0812">Transmembrane</keyword>
<organism evidence="2 3">
    <name type="scientific">Heracleum sosnowskyi</name>
    <dbReference type="NCBI Taxonomy" id="360622"/>
    <lineage>
        <taxon>Eukaryota</taxon>
        <taxon>Viridiplantae</taxon>
        <taxon>Streptophyta</taxon>
        <taxon>Embryophyta</taxon>
        <taxon>Tracheophyta</taxon>
        <taxon>Spermatophyta</taxon>
        <taxon>Magnoliopsida</taxon>
        <taxon>eudicotyledons</taxon>
        <taxon>Gunneridae</taxon>
        <taxon>Pentapetalae</taxon>
        <taxon>asterids</taxon>
        <taxon>campanulids</taxon>
        <taxon>Apiales</taxon>
        <taxon>Apiaceae</taxon>
        <taxon>Apioideae</taxon>
        <taxon>apioid superclade</taxon>
        <taxon>Tordylieae</taxon>
        <taxon>Tordyliinae</taxon>
        <taxon>Heracleum</taxon>
    </lineage>
</organism>